<dbReference type="OrthoDB" id="125255at2759"/>
<organism evidence="1 2">
    <name type="scientific">Phytophthora lilii</name>
    <dbReference type="NCBI Taxonomy" id="2077276"/>
    <lineage>
        <taxon>Eukaryota</taxon>
        <taxon>Sar</taxon>
        <taxon>Stramenopiles</taxon>
        <taxon>Oomycota</taxon>
        <taxon>Peronosporomycetes</taxon>
        <taxon>Peronosporales</taxon>
        <taxon>Peronosporaceae</taxon>
        <taxon>Phytophthora</taxon>
    </lineage>
</organism>
<dbReference type="Proteomes" id="UP001165083">
    <property type="component" value="Unassembled WGS sequence"/>
</dbReference>
<protein>
    <submittedName>
        <fullName evidence="1">Unnamed protein product</fullName>
    </submittedName>
</protein>
<sequence>MKPVLDVAQPKNATPRATTTISCVVMDTLETEITPDSAAEVSMVTTKLLNQLVAEGTWIKHQEIVGKAEVTGVGENPVQVKSKVQIDLKFSTPGGPLVLRNVICWVTECGLPPGVGDLLLSRWIMERLGYSPEKLLTAAQQVRAEWDMSDVDDRSASGIASILAYSGASQTPVITEERVLAEDEDRACFPDCTSEIDAEREEIRIILLENVDEARRVGATAEFCEELRTILIKFIYVFRIIIGRDPPVDMPPMKVTLKPGAVPVRCKARRYSPVHRAF</sequence>
<evidence type="ECO:0000313" key="1">
    <source>
        <dbReference type="EMBL" id="GMF29414.1"/>
    </source>
</evidence>
<proteinExistence type="predicted"/>
<dbReference type="EMBL" id="BSXW01000775">
    <property type="protein sequence ID" value="GMF29414.1"/>
    <property type="molecule type" value="Genomic_DNA"/>
</dbReference>
<gene>
    <name evidence="1" type="ORF">Plil01_001248100</name>
</gene>
<evidence type="ECO:0000313" key="2">
    <source>
        <dbReference type="Proteomes" id="UP001165083"/>
    </source>
</evidence>
<name>A0A9W6UC83_9STRA</name>
<accession>A0A9W6UC83</accession>
<dbReference type="AlphaFoldDB" id="A0A9W6UC83"/>
<reference evidence="1" key="1">
    <citation type="submission" date="2023-04" db="EMBL/GenBank/DDBJ databases">
        <title>Phytophthora lilii NBRC 32176.</title>
        <authorList>
            <person name="Ichikawa N."/>
            <person name="Sato H."/>
            <person name="Tonouchi N."/>
        </authorList>
    </citation>
    <scope>NUCLEOTIDE SEQUENCE</scope>
    <source>
        <strain evidence="1">NBRC 32176</strain>
    </source>
</reference>
<comment type="caution">
    <text evidence="1">The sequence shown here is derived from an EMBL/GenBank/DDBJ whole genome shotgun (WGS) entry which is preliminary data.</text>
</comment>
<keyword evidence="2" id="KW-1185">Reference proteome</keyword>